<feature type="domain" description="PGG" evidence="9">
    <location>
        <begin position="991"/>
        <end position="1101"/>
    </location>
</feature>
<feature type="repeat" description="ANK" evidence="7">
    <location>
        <begin position="671"/>
        <end position="703"/>
    </location>
</feature>
<dbReference type="GO" id="GO:0043531">
    <property type="term" value="F:ADP binding"/>
    <property type="evidence" value="ECO:0007669"/>
    <property type="project" value="InterPro"/>
</dbReference>
<dbReference type="PROSITE" id="PS50088">
    <property type="entry name" value="ANK_REPEAT"/>
    <property type="match status" value="5"/>
</dbReference>
<dbReference type="PROSITE" id="PS50297">
    <property type="entry name" value="ANK_REP_REGION"/>
    <property type="match status" value="5"/>
</dbReference>
<dbReference type="SMART" id="SM00248">
    <property type="entry name" value="ANK"/>
    <property type="match status" value="10"/>
</dbReference>
<organism evidence="10 11">
    <name type="scientific">Musa troglodytarum</name>
    <name type="common">fe'i banana</name>
    <dbReference type="NCBI Taxonomy" id="320322"/>
    <lineage>
        <taxon>Eukaryota</taxon>
        <taxon>Viridiplantae</taxon>
        <taxon>Streptophyta</taxon>
        <taxon>Embryophyta</taxon>
        <taxon>Tracheophyta</taxon>
        <taxon>Spermatophyta</taxon>
        <taxon>Magnoliopsida</taxon>
        <taxon>Liliopsida</taxon>
        <taxon>Zingiberales</taxon>
        <taxon>Musaceae</taxon>
        <taxon>Musa</taxon>
    </lineage>
</organism>
<evidence type="ECO:0000256" key="2">
    <source>
        <dbReference type="ARBA" id="ARBA00022692"/>
    </source>
</evidence>
<dbReference type="PANTHER" id="PTHR24186:SF50">
    <property type="entry name" value="ANKYRIN REPEAT-CONTAINING PROTEIN ITN1-LIKE ISOFORM X1"/>
    <property type="match status" value="1"/>
</dbReference>
<feature type="transmembrane region" description="Helical" evidence="8">
    <location>
        <begin position="1082"/>
        <end position="1102"/>
    </location>
</feature>
<dbReference type="GO" id="GO:0005886">
    <property type="term" value="C:plasma membrane"/>
    <property type="evidence" value="ECO:0007669"/>
    <property type="project" value="TreeGrafter"/>
</dbReference>
<comment type="subcellular location">
    <subcellularLocation>
        <location evidence="1">Membrane</location>
        <topology evidence="1">Multi-pass membrane protein</topology>
    </subcellularLocation>
</comment>
<dbReference type="SUPFAM" id="SSF52540">
    <property type="entry name" value="P-loop containing nucleoside triphosphate hydrolases"/>
    <property type="match status" value="1"/>
</dbReference>
<dbReference type="InterPro" id="IPR026961">
    <property type="entry name" value="PGG_dom"/>
</dbReference>
<evidence type="ECO:0000256" key="3">
    <source>
        <dbReference type="ARBA" id="ARBA00022737"/>
    </source>
</evidence>
<evidence type="ECO:0000313" key="11">
    <source>
        <dbReference type="Proteomes" id="UP001055439"/>
    </source>
</evidence>
<accession>A0A9E7H6A4</accession>
<keyword evidence="3" id="KW-0677">Repeat</keyword>
<evidence type="ECO:0000256" key="1">
    <source>
        <dbReference type="ARBA" id="ARBA00004141"/>
    </source>
</evidence>
<gene>
    <name evidence="10" type="ORF">MUK42_37484</name>
</gene>
<evidence type="ECO:0000256" key="5">
    <source>
        <dbReference type="ARBA" id="ARBA00023043"/>
    </source>
</evidence>
<dbReference type="OrthoDB" id="1916412at2759"/>
<feature type="transmembrane region" description="Helical" evidence="8">
    <location>
        <begin position="1000"/>
        <end position="1018"/>
    </location>
</feature>
<evidence type="ECO:0000313" key="10">
    <source>
        <dbReference type="EMBL" id="URE24282.1"/>
    </source>
</evidence>
<dbReference type="PANTHER" id="PTHR24186">
    <property type="entry name" value="PROTEIN PHOSPHATASE 1 REGULATORY SUBUNIT"/>
    <property type="match status" value="1"/>
</dbReference>
<keyword evidence="2 8" id="KW-0812">Transmembrane</keyword>
<dbReference type="InterPro" id="IPR002110">
    <property type="entry name" value="Ankyrin_rpt"/>
</dbReference>
<feature type="repeat" description="ANK" evidence="7">
    <location>
        <begin position="706"/>
        <end position="727"/>
    </location>
</feature>
<feature type="repeat" description="ANK" evidence="7">
    <location>
        <begin position="630"/>
        <end position="651"/>
    </location>
</feature>
<dbReference type="SUPFAM" id="SSF48403">
    <property type="entry name" value="Ankyrin repeat"/>
    <property type="match status" value="1"/>
</dbReference>
<name>A0A9E7H6A4_9LILI</name>
<feature type="transmembrane region" description="Helical" evidence="8">
    <location>
        <begin position="1039"/>
        <end position="1062"/>
    </location>
</feature>
<evidence type="ECO:0000256" key="4">
    <source>
        <dbReference type="ARBA" id="ARBA00022989"/>
    </source>
</evidence>
<keyword evidence="6 8" id="KW-0472">Membrane</keyword>
<dbReference type="AlphaFoldDB" id="A0A9E7H6A4"/>
<dbReference type="InterPro" id="IPR027417">
    <property type="entry name" value="P-loop_NTPase"/>
</dbReference>
<evidence type="ECO:0000256" key="8">
    <source>
        <dbReference type="SAM" id="Phobius"/>
    </source>
</evidence>
<keyword evidence="4 8" id="KW-1133">Transmembrane helix</keyword>
<dbReference type="Pfam" id="PF12796">
    <property type="entry name" value="Ank_2"/>
    <property type="match status" value="2"/>
</dbReference>
<feature type="transmembrane region" description="Helical" evidence="8">
    <location>
        <begin position="1107"/>
        <end position="1126"/>
    </location>
</feature>
<feature type="repeat" description="ANK" evidence="7">
    <location>
        <begin position="773"/>
        <end position="805"/>
    </location>
</feature>
<proteinExistence type="predicted"/>
<dbReference type="Gene3D" id="1.25.40.20">
    <property type="entry name" value="Ankyrin repeat-containing domain"/>
    <property type="match status" value="1"/>
</dbReference>
<keyword evidence="5 7" id="KW-0040">ANK repeat</keyword>
<evidence type="ECO:0000256" key="6">
    <source>
        <dbReference type="ARBA" id="ARBA00023136"/>
    </source>
</evidence>
<dbReference type="Pfam" id="PF13962">
    <property type="entry name" value="PGG"/>
    <property type="match status" value="1"/>
</dbReference>
<dbReference type="InterPro" id="IPR036770">
    <property type="entry name" value="Ankyrin_rpt-contain_sf"/>
</dbReference>
<dbReference type="Gene3D" id="3.40.50.300">
    <property type="entry name" value="P-loop containing nucleotide triphosphate hydrolases"/>
    <property type="match status" value="1"/>
</dbReference>
<reference evidence="10" key="1">
    <citation type="submission" date="2022-05" db="EMBL/GenBank/DDBJ databases">
        <title>The Musa troglodytarum L. genome provides insights into the mechanism of non-climacteric behaviour and enrichment of carotenoids.</title>
        <authorList>
            <person name="Wang J."/>
        </authorList>
    </citation>
    <scope>NUCLEOTIDE SEQUENCE</scope>
    <source>
        <tissue evidence="10">Leaf</tissue>
    </source>
</reference>
<dbReference type="Proteomes" id="UP001055439">
    <property type="component" value="Chromosome 8"/>
</dbReference>
<sequence length="1185" mass="132945">MLVHSSIDNLEFHSCHPDIKAMALASDLERVLLHILPMPAMMAQGRLLGMPNHMEVIRDRLWAINGTILDAELRALKEPELEEWLTDVGATIVNVDDLLGRILDWHPSGGAAAASNRSSHSICSIRVASRQAILLELKETVGRLNYLVRRGSVLGLSKEIMESVDPRQEEEYSTVLREEVVGRNEDVEEIIKILQQQQSGDGVEWLLIDGGDGRTTLARLIYHHSWVQEQFQHRIWVDVPNIASLDPMWIMREFTRSITGEPCEDIWLFYDGIHGSKYLLVLDDLNLEEEDKDKWLRLENFLLLVGAPGSAVVIPDLRFSERILGFSYYLSGLSEDDWVKLCMRRALIRPDQEEEANAIIQFCNRNYYSSDGSPTDANIFGSIFRYTEMNRWQQQIDALNAHQWEEVMHNQDTALIFLHYMPPTRTRLVLYRWLILQDDMPNYKDVLHVLAAEGLLPYSDDEGMTRKYLETHISDDIHFLFTATKQCYILKGADSNSIIPQQCLYLRMLVDSSTITFPKVLSNGINKLRGLILQQKKMDLQHKYHILHIPKGQEEAMEPLPGLFATPMSHELLAAARTGDVSVLGGNDSLLQVTAERNTVLHIAAKLGHTNFATRALIRQPFLLMMQNRQGDTPLHCAARAGHTPMVDVFIPHPPRRGDPERRLPYMANNVGNTALHEAARNGHDSFVEELMARAPGVSAVTNNVNGVSPLYMAVESGSASIVRRLLAAAEASCDGPNGRTALHSAVLRSYPVEITSMLLEQRGSLTRKADAAGLVPLHFAAARGDLEMVRLLLENDASTAYLRDNGGASAIHVAASFGHVNVIKHLIKTCPGCTEVRDGEGSNFFHVAISKKREQVVRFVATSPRLTDLLNEPDSDGNTPLHRAIISRDMAIIQMLSSSPSVKLSATNNRGQTALDVALSNTRNRLVIKMFKVVIDLTNKGARFSDPQLLQDMVHPVEQKGTVEEKNHKEMADSKHTVHTVDQKSKVEEKNYKEIADSLPVVAALITTVTFTAAFILSRSFESDRSDDGSIYMRIRGFAFVVFLISDALAMISSICVPFLVIYVRVGTPVTQVYSLTLSEILLQVAFIGFKVAFASGVCVLIADHYMWLTILICLVILYSATALKRKILPFYPYLCWLTRGSEFQIIYISLMIARHRVIRIANYELAVDFIKFPGVWGFSITKF</sequence>
<evidence type="ECO:0000256" key="7">
    <source>
        <dbReference type="PROSITE-ProRule" id="PRU00023"/>
    </source>
</evidence>
<keyword evidence="11" id="KW-1185">Reference proteome</keyword>
<evidence type="ECO:0000259" key="9">
    <source>
        <dbReference type="Pfam" id="PF13962"/>
    </source>
</evidence>
<feature type="repeat" description="ANK" evidence="7">
    <location>
        <begin position="807"/>
        <end position="829"/>
    </location>
</feature>
<protein>
    <submittedName>
        <fullName evidence="10">Ankyrin repeat-containing protein</fullName>
    </submittedName>
</protein>
<dbReference type="EMBL" id="CP097510">
    <property type="protein sequence ID" value="URE24282.1"/>
    <property type="molecule type" value="Genomic_DNA"/>
</dbReference>